<evidence type="ECO:0000256" key="7">
    <source>
        <dbReference type="ARBA" id="ARBA00019373"/>
    </source>
</evidence>
<dbReference type="InterPro" id="IPR000374">
    <property type="entry name" value="PC_trans"/>
</dbReference>
<keyword evidence="10 18" id="KW-0808">Transferase</keyword>
<keyword evidence="15 19" id="KW-0472">Membrane</keyword>
<dbReference type="PANTHER" id="PTHR46382">
    <property type="entry name" value="PHOSPHATIDATE CYTIDYLYLTRANSFERASE"/>
    <property type="match status" value="1"/>
</dbReference>
<feature type="transmembrane region" description="Helical" evidence="19">
    <location>
        <begin position="61"/>
        <end position="80"/>
    </location>
</feature>
<evidence type="ECO:0000256" key="12">
    <source>
        <dbReference type="ARBA" id="ARBA00022695"/>
    </source>
</evidence>
<dbReference type="AlphaFoldDB" id="A0A2J8B4N2"/>
<dbReference type="UniPathway" id="UPA00557">
    <property type="reaction ID" value="UER00614"/>
</dbReference>
<evidence type="ECO:0000256" key="15">
    <source>
        <dbReference type="ARBA" id="ARBA00023136"/>
    </source>
</evidence>
<evidence type="ECO:0000256" key="1">
    <source>
        <dbReference type="ARBA" id="ARBA00001698"/>
    </source>
</evidence>
<feature type="transmembrane region" description="Helical" evidence="19">
    <location>
        <begin position="86"/>
        <end position="106"/>
    </location>
</feature>
<sequence length="289" mass="30966">MKTRIITGSIFALIMAGFLLPGYKFPALPLFLFFLVNIFGGREVYRVVIAKFNLSLRGLSLLWSVIFLTALIPCGGNTLIDRSLAQLGIFAICALTLLFFSTIILACIHGTSALTPAVAVNSAGLYTAFPCAVAVVLLTAVPDGFYWLLIAVFSPWVSDVSAYFTGFYLGKRKLIPQISPKKTVAGFIGGLVGTMIVMAVAYKFMVAALYGSGSDSPYYTIIIGSFIGAILSIASQFGDWLASVIKRETGVKDFGTLLPGHGGIMDRFDSVMFTLPATLLIVLLLAAIK</sequence>
<evidence type="ECO:0000256" key="9">
    <source>
        <dbReference type="ARBA" id="ARBA00022516"/>
    </source>
</evidence>
<reference evidence="21" key="1">
    <citation type="submission" date="2017-04" db="EMBL/GenBank/DDBJ databases">
        <authorList>
            <person name="Bumgarner R.E."/>
            <person name="Fredricks D.N."/>
            <person name="Srinivasan S."/>
        </authorList>
    </citation>
    <scope>NUCLEOTIDE SEQUENCE [LARGE SCALE GENOMIC DNA]</scope>
    <source>
        <strain evidence="21">KA00405</strain>
    </source>
</reference>
<evidence type="ECO:0000256" key="8">
    <source>
        <dbReference type="ARBA" id="ARBA00022475"/>
    </source>
</evidence>
<evidence type="ECO:0000256" key="17">
    <source>
        <dbReference type="ARBA" id="ARBA00023264"/>
    </source>
</evidence>
<keyword evidence="14" id="KW-0443">Lipid metabolism</keyword>
<keyword evidence="8" id="KW-1003">Cell membrane</keyword>
<comment type="similarity">
    <text evidence="5 18">Belongs to the CDS family.</text>
</comment>
<accession>A0A2J8B4N2</accession>
<evidence type="ECO:0000256" key="18">
    <source>
        <dbReference type="RuleBase" id="RU003938"/>
    </source>
</evidence>
<feature type="transmembrane region" description="Helical" evidence="19">
    <location>
        <begin position="217"/>
        <end position="237"/>
    </location>
</feature>
<keyword evidence="17" id="KW-1208">Phospholipid metabolism</keyword>
<comment type="pathway">
    <text evidence="4">Lipid metabolism.</text>
</comment>
<evidence type="ECO:0000256" key="19">
    <source>
        <dbReference type="SAM" id="Phobius"/>
    </source>
</evidence>
<evidence type="ECO:0000256" key="4">
    <source>
        <dbReference type="ARBA" id="ARBA00005189"/>
    </source>
</evidence>
<evidence type="ECO:0000256" key="2">
    <source>
        <dbReference type="ARBA" id="ARBA00004651"/>
    </source>
</evidence>
<evidence type="ECO:0000256" key="11">
    <source>
        <dbReference type="ARBA" id="ARBA00022692"/>
    </source>
</evidence>
<dbReference type="Pfam" id="PF01148">
    <property type="entry name" value="CTP_transf_1"/>
    <property type="match status" value="1"/>
</dbReference>
<dbReference type="GO" id="GO:0005886">
    <property type="term" value="C:plasma membrane"/>
    <property type="evidence" value="ECO:0007669"/>
    <property type="project" value="UniProtKB-SubCell"/>
</dbReference>
<keyword evidence="11 18" id="KW-0812">Transmembrane</keyword>
<feature type="transmembrane region" description="Helical" evidence="19">
    <location>
        <begin position="184"/>
        <end position="205"/>
    </location>
</feature>
<dbReference type="PROSITE" id="PS01315">
    <property type="entry name" value="CDS"/>
    <property type="match status" value="1"/>
</dbReference>
<dbReference type="GO" id="GO:0004605">
    <property type="term" value="F:phosphatidate cytidylyltransferase activity"/>
    <property type="evidence" value="ECO:0007669"/>
    <property type="project" value="UniProtKB-EC"/>
</dbReference>
<comment type="subcellular location">
    <subcellularLocation>
        <location evidence="2">Cell membrane</location>
        <topology evidence="2">Multi-pass membrane protein</topology>
    </subcellularLocation>
</comment>
<keyword evidence="9" id="KW-0444">Lipid biosynthesis</keyword>
<evidence type="ECO:0000256" key="3">
    <source>
        <dbReference type="ARBA" id="ARBA00005119"/>
    </source>
</evidence>
<name>A0A2J8B4N2_9FIRM</name>
<dbReference type="GO" id="GO:0016024">
    <property type="term" value="P:CDP-diacylglycerol biosynthetic process"/>
    <property type="evidence" value="ECO:0007669"/>
    <property type="project" value="UniProtKB-UniPathway"/>
</dbReference>
<feature type="transmembrane region" description="Helical" evidence="19">
    <location>
        <begin position="144"/>
        <end position="164"/>
    </location>
</feature>
<evidence type="ECO:0000313" key="21">
    <source>
        <dbReference type="Proteomes" id="UP000236394"/>
    </source>
</evidence>
<evidence type="ECO:0000256" key="10">
    <source>
        <dbReference type="ARBA" id="ARBA00022679"/>
    </source>
</evidence>
<organism evidence="20 21">
    <name type="scientific">Mageeibacillus indolicus</name>
    <dbReference type="NCBI Taxonomy" id="884684"/>
    <lineage>
        <taxon>Bacteria</taxon>
        <taxon>Bacillati</taxon>
        <taxon>Bacillota</taxon>
        <taxon>Clostridia</taxon>
        <taxon>Eubacteriales</taxon>
        <taxon>Oscillospiraceae</taxon>
        <taxon>Mageeibacillus</taxon>
    </lineage>
</organism>
<proteinExistence type="inferred from homology"/>
<feature type="transmembrane region" description="Helical" evidence="19">
    <location>
        <begin position="118"/>
        <end position="138"/>
    </location>
</feature>
<keyword evidence="13 19" id="KW-1133">Transmembrane helix</keyword>
<evidence type="ECO:0000256" key="16">
    <source>
        <dbReference type="ARBA" id="ARBA00023209"/>
    </source>
</evidence>
<feature type="transmembrane region" description="Helical" evidence="19">
    <location>
        <begin position="29"/>
        <end position="49"/>
    </location>
</feature>
<keyword evidence="16" id="KW-0594">Phospholipid biosynthesis</keyword>
<gene>
    <name evidence="20" type="ORF">B7R76_02290</name>
</gene>
<evidence type="ECO:0000256" key="14">
    <source>
        <dbReference type="ARBA" id="ARBA00023098"/>
    </source>
</evidence>
<dbReference type="PANTHER" id="PTHR46382:SF1">
    <property type="entry name" value="PHOSPHATIDATE CYTIDYLYLTRANSFERASE"/>
    <property type="match status" value="1"/>
</dbReference>
<comment type="catalytic activity">
    <reaction evidence="1 18">
        <text>a 1,2-diacyl-sn-glycero-3-phosphate + CTP + H(+) = a CDP-1,2-diacyl-sn-glycerol + diphosphate</text>
        <dbReference type="Rhea" id="RHEA:16229"/>
        <dbReference type="ChEBI" id="CHEBI:15378"/>
        <dbReference type="ChEBI" id="CHEBI:33019"/>
        <dbReference type="ChEBI" id="CHEBI:37563"/>
        <dbReference type="ChEBI" id="CHEBI:58332"/>
        <dbReference type="ChEBI" id="CHEBI:58608"/>
        <dbReference type="EC" id="2.7.7.41"/>
    </reaction>
</comment>
<dbReference type="Proteomes" id="UP000236394">
    <property type="component" value="Unassembled WGS sequence"/>
</dbReference>
<evidence type="ECO:0000256" key="6">
    <source>
        <dbReference type="ARBA" id="ARBA00012487"/>
    </source>
</evidence>
<dbReference type="EC" id="2.7.7.41" evidence="6 18"/>
<protein>
    <recommendedName>
        <fullName evidence="7 18">Phosphatidate cytidylyltransferase</fullName>
        <ecNumber evidence="6 18">2.7.7.41</ecNumber>
    </recommendedName>
</protein>
<comment type="caution">
    <text evidence="20">The sequence shown here is derived from an EMBL/GenBank/DDBJ whole genome shotgun (WGS) entry which is preliminary data.</text>
</comment>
<feature type="transmembrane region" description="Helical" evidence="19">
    <location>
        <begin position="5"/>
        <end position="23"/>
    </location>
</feature>
<evidence type="ECO:0000256" key="5">
    <source>
        <dbReference type="ARBA" id="ARBA00010185"/>
    </source>
</evidence>
<dbReference type="EMBL" id="NBZD01000001">
    <property type="protein sequence ID" value="PNH19731.1"/>
    <property type="molecule type" value="Genomic_DNA"/>
</dbReference>
<dbReference type="RefSeq" id="WP_102892296.1">
    <property type="nucleotide sequence ID" value="NZ_NBZD01000001.1"/>
</dbReference>
<evidence type="ECO:0000313" key="20">
    <source>
        <dbReference type="EMBL" id="PNH19731.1"/>
    </source>
</evidence>
<feature type="transmembrane region" description="Helical" evidence="19">
    <location>
        <begin position="271"/>
        <end position="288"/>
    </location>
</feature>
<keyword evidence="12 18" id="KW-0548">Nucleotidyltransferase</keyword>
<evidence type="ECO:0000256" key="13">
    <source>
        <dbReference type="ARBA" id="ARBA00022989"/>
    </source>
</evidence>
<comment type="pathway">
    <text evidence="3 18">Phospholipid metabolism; CDP-diacylglycerol biosynthesis; CDP-diacylglycerol from sn-glycerol 3-phosphate: step 3/3.</text>
</comment>